<evidence type="ECO:0000256" key="4">
    <source>
        <dbReference type="PROSITE-ProRule" id="PRU00335"/>
    </source>
</evidence>
<evidence type="ECO:0000259" key="5">
    <source>
        <dbReference type="PROSITE" id="PS50977"/>
    </source>
</evidence>
<keyword evidence="2 4" id="KW-0238">DNA-binding</keyword>
<dbReference type="PANTHER" id="PTHR30055">
    <property type="entry name" value="HTH-TYPE TRANSCRIPTIONAL REGULATOR RUTR"/>
    <property type="match status" value="1"/>
</dbReference>
<gene>
    <name evidence="6" type="ORF">GCM10025780_31020</name>
</gene>
<dbReference type="Proteomes" id="UP001501295">
    <property type="component" value="Unassembled WGS sequence"/>
</dbReference>
<organism evidence="6 7">
    <name type="scientific">Frondihabitans cladoniiphilus</name>
    <dbReference type="NCBI Taxonomy" id="715785"/>
    <lineage>
        <taxon>Bacteria</taxon>
        <taxon>Bacillati</taxon>
        <taxon>Actinomycetota</taxon>
        <taxon>Actinomycetes</taxon>
        <taxon>Micrococcales</taxon>
        <taxon>Microbacteriaceae</taxon>
        <taxon>Frondihabitans</taxon>
    </lineage>
</organism>
<evidence type="ECO:0000313" key="6">
    <source>
        <dbReference type="EMBL" id="GAA4683147.1"/>
    </source>
</evidence>
<dbReference type="InterPro" id="IPR009057">
    <property type="entry name" value="Homeodomain-like_sf"/>
</dbReference>
<dbReference type="PROSITE" id="PS50977">
    <property type="entry name" value="HTH_TETR_2"/>
    <property type="match status" value="1"/>
</dbReference>
<dbReference type="Pfam" id="PF21597">
    <property type="entry name" value="TetR_C_43"/>
    <property type="match status" value="1"/>
</dbReference>
<dbReference type="SUPFAM" id="SSF46689">
    <property type="entry name" value="Homeodomain-like"/>
    <property type="match status" value="1"/>
</dbReference>
<protein>
    <submittedName>
        <fullName evidence="6">TetR/AcrR family transcriptional regulator</fullName>
    </submittedName>
</protein>
<comment type="caution">
    <text evidence="6">The sequence shown here is derived from an EMBL/GenBank/DDBJ whole genome shotgun (WGS) entry which is preliminary data.</text>
</comment>
<dbReference type="RefSeq" id="WP_345376842.1">
    <property type="nucleotide sequence ID" value="NZ_BAABLM010000009.1"/>
</dbReference>
<name>A0ABP8WAD3_9MICO</name>
<reference evidence="7" key="1">
    <citation type="journal article" date="2019" name="Int. J. Syst. Evol. Microbiol.">
        <title>The Global Catalogue of Microorganisms (GCM) 10K type strain sequencing project: providing services to taxonomists for standard genome sequencing and annotation.</title>
        <authorList>
            <consortium name="The Broad Institute Genomics Platform"/>
            <consortium name="The Broad Institute Genome Sequencing Center for Infectious Disease"/>
            <person name="Wu L."/>
            <person name="Ma J."/>
        </authorList>
    </citation>
    <scope>NUCLEOTIDE SEQUENCE [LARGE SCALE GENOMIC DNA]</scope>
    <source>
        <strain evidence="7">JCM 18956</strain>
    </source>
</reference>
<feature type="DNA-binding region" description="H-T-H motif" evidence="4">
    <location>
        <begin position="36"/>
        <end position="55"/>
    </location>
</feature>
<dbReference type="Pfam" id="PF00440">
    <property type="entry name" value="TetR_N"/>
    <property type="match status" value="1"/>
</dbReference>
<evidence type="ECO:0000313" key="7">
    <source>
        <dbReference type="Proteomes" id="UP001501295"/>
    </source>
</evidence>
<proteinExistence type="predicted"/>
<keyword evidence="3" id="KW-0804">Transcription</keyword>
<keyword evidence="7" id="KW-1185">Reference proteome</keyword>
<dbReference type="InterPro" id="IPR050109">
    <property type="entry name" value="HTH-type_TetR-like_transc_reg"/>
</dbReference>
<dbReference type="InterPro" id="IPR001647">
    <property type="entry name" value="HTH_TetR"/>
</dbReference>
<keyword evidence="1" id="KW-0805">Transcription regulation</keyword>
<sequence length="190" mass="20321">MSIETTKPLRADAARNRQLVLKAALDTFASEGLGVPLDEIARRAGVGAGTIYRHFPTKDDLFRAVIGSLLADIVADGRAMLHEPEPGEALFRFLRLLILHWGADNQGLVDAFATVGLDWGSAGPVAEEEFLVLLGDLLRAAQDAGNARAEITPLEVKTLMIGCQAMQGYNAALAESVTEVVLNGMRPRSA</sequence>
<accession>A0ABP8WAD3</accession>
<dbReference type="PRINTS" id="PR00455">
    <property type="entry name" value="HTHTETR"/>
</dbReference>
<dbReference type="Gene3D" id="1.10.357.10">
    <property type="entry name" value="Tetracycline Repressor, domain 2"/>
    <property type="match status" value="1"/>
</dbReference>
<dbReference type="PANTHER" id="PTHR30055:SF234">
    <property type="entry name" value="HTH-TYPE TRANSCRIPTIONAL REGULATOR BETI"/>
    <property type="match status" value="1"/>
</dbReference>
<evidence type="ECO:0000256" key="1">
    <source>
        <dbReference type="ARBA" id="ARBA00023015"/>
    </source>
</evidence>
<dbReference type="EMBL" id="BAABLM010000009">
    <property type="protein sequence ID" value="GAA4683147.1"/>
    <property type="molecule type" value="Genomic_DNA"/>
</dbReference>
<evidence type="ECO:0000256" key="3">
    <source>
        <dbReference type="ARBA" id="ARBA00023163"/>
    </source>
</evidence>
<dbReference type="InterPro" id="IPR049445">
    <property type="entry name" value="TetR_SbtR-like_C"/>
</dbReference>
<evidence type="ECO:0000256" key="2">
    <source>
        <dbReference type="ARBA" id="ARBA00023125"/>
    </source>
</evidence>
<feature type="domain" description="HTH tetR-type" evidence="5">
    <location>
        <begin position="14"/>
        <end position="73"/>
    </location>
</feature>